<dbReference type="PROSITE" id="PS00543">
    <property type="entry name" value="HLYD_FAMILY"/>
    <property type="match status" value="1"/>
</dbReference>
<evidence type="ECO:0000256" key="11">
    <source>
        <dbReference type="SAM" id="MobiDB-lite"/>
    </source>
</evidence>
<keyword evidence="3 9" id="KW-0813">Transport</keyword>
<dbReference type="InterPro" id="IPR050739">
    <property type="entry name" value="MFP"/>
</dbReference>
<dbReference type="Pfam" id="PF25994">
    <property type="entry name" value="HH_AprE"/>
    <property type="match status" value="1"/>
</dbReference>
<accession>A0ABP8V661</accession>
<evidence type="ECO:0000256" key="6">
    <source>
        <dbReference type="ARBA" id="ARBA00022692"/>
    </source>
</evidence>
<feature type="domain" description="AprE-like beta-barrel" evidence="13">
    <location>
        <begin position="354"/>
        <end position="443"/>
    </location>
</feature>
<dbReference type="InterPro" id="IPR006144">
    <property type="entry name" value="Secretion_HlyD_CS"/>
</dbReference>
<dbReference type="PANTHER" id="PTHR30386">
    <property type="entry name" value="MEMBRANE FUSION SUBUNIT OF EMRAB-TOLC MULTIDRUG EFFLUX PUMP"/>
    <property type="match status" value="1"/>
</dbReference>
<evidence type="ECO:0000256" key="3">
    <source>
        <dbReference type="ARBA" id="ARBA00022448"/>
    </source>
</evidence>
<dbReference type="RefSeq" id="WP_345196972.1">
    <property type="nucleotide sequence ID" value="NZ_BAABFL010000417.1"/>
</dbReference>
<evidence type="ECO:0000256" key="9">
    <source>
        <dbReference type="RuleBase" id="RU365093"/>
    </source>
</evidence>
<keyword evidence="7 9" id="KW-1133">Transmembrane helix</keyword>
<feature type="domain" description="AprE-like long alpha-helical hairpin" evidence="12">
    <location>
        <begin position="131"/>
        <end position="312"/>
    </location>
</feature>
<evidence type="ECO:0000256" key="4">
    <source>
        <dbReference type="ARBA" id="ARBA00022475"/>
    </source>
</evidence>
<feature type="region of interest" description="Disordered" evidence="11">
    <location>
        <begin position="1"/>
        <end position="30"/>
    </location>
</feature>
<dbReference type="EMBL" id="BAABFL010000417">
    <property type="protein sequence ID" value="GAA4650740.1"/>
    <property type="molecule type" value="Genomic_DNA"/>
</dbReference>
<comment type="caution">
    <text evidence="14">The sequence shown here is derived from an EMBL/GenBank/DDBJ whole genome shotgun (WGS) entry which is preliminary data.</text>
</comment>
<keyword evidence="10" id="KW-0175">Coiled coil</keyword>
<evidence type="ECO:0000256" key="10">
    <source>
        <dbReference type="SAM" id="Coils"/>
    </source>
</evidence>
<gene>
    <name evidence="14" type="ORF">GCM10023116_30230</name>
</gene>
<dbReference type="Gene3D" id="2.40.30.170">
    <property type="match status" value="1"/>
</dbReference>
<evidence type="ECO:0000256" key="1">
    <source>
        <dbReference type="ARBA" id="ARBA00004377"/>
    </source>
</evidence>
<dbReference type="PRINTS" id="PR01490">
    <property type="entry name" value="RTXTOXIND"/>
</dbReference>
<keyword evidence="4 9" id="KW-1003">Cell membrane</keyword>
<dbReference type="InterPro" id="IPR058781">
    <property type="entry name" value="HH_AprE-like"/>
</dbReference>
<evidence type="ECO:0000256" key="2">
    <source>
        <dbReference type="ARBA" id="ARBA00009477"/>
    </source>
</evidence>
<evidence type="ECO:0000313" key="14">
    <source>
        <dbReference type="EMBL" id="GAA4650740.1"/>
    </source>
</evidence>
<sequence length="466" mass="52851">MMKTPARPAKKSRKPVPKHNTGNVRKPKVRRDSADLQFMADIRAAQLQDAPMGARALLWVGLVAVLSVLIWMGWAQLDEITRGNGKVVPSSRLQVVQNLEGGILDVIYVSEGDQVEVGQTLMHLDEIRFSSSLQEAEVEYYSILATIARLRAEAEQRTLIFPRALDRFPASRDREQALYRSRRQSLETNLTIVKEQTEQQEQALRALRSRRAHLQRSYELSRKELELTRPMAEKGVISEVELIQLEQKVNDLLAELRNAELDMPRLTSTLEENRARERDVLLDFQAQARETLRENEIRLARMTESRKSLRDQVTRRQVKSPVKGVIKKIHVNTIGGVVQPGMDLVEIVPLQDHLLVETMIAPKDIAFLRMGLNAVVKLTAYDFAIYGGLQGKVDHISADTIINEKGESFYLVRIRTDRNWLGTAEKPLHIIPGMVASVDIITGKKTVLDYLLKPVLRAKANALTER</sequence>
<proteinExistence type="inferred from homology"/>
<evidence type="ECO:0000259" key="12">
    <source>
        <dbReference type="Pfam" id="PF25994"/>
    </source>
</evidence>
<dbReference type="InterPro" id="IPR058982">
    <property type="entry name" value="Beta-barrel_AprE"/>
</dbReference>
<comment type="similarity">
    <text evidence="2 9">Belongs to the membrane fusion protein (MFP) (TC 8.A.1) family.</text>
</comment>
<organism evidence="14 15">
    <name type="scientific">Kistimonas scapharcae</name>
    <dbReference type="NCBI Taxonomy" id="1036133"/>
    <lineage>
        <taxon>Bacteria</taxon>
        <taxon>Pseudomonadati</taxon>
        <taxon>Pseudomonadota</taxon>
        <taxon>Gammaproteobacteria</taxon>
        <taxon>Oceanospirillales</taxon>
        <taxon>Endozoicomonadaceae</taxon>
        <taxon>Kistimonas</taxon>
    </lineage>
</organism>
<feature type="compositionally biased region" description="Basic residues" evidence="11">
    <location>
        <begin position="8"/>
        <end position="17"/>
    </location>
</feature>
<evidence type="ECO:0000256" key="7">
    <source>
        <dbReference type="ARBA" id="ARBA00022989"/>
    </source>
</evidence>
<reference evidence="15" key="1">
    <citation type="journal article" date="2019" name="Int. J. Syst. Evol. Microbiol.">
        <title>The Global Catalogue of Microorganisms (GCM) 10K type strain sequencing project: providing services to taxonomists for standard genome sequencing and annotation.</title>
        <authorList>
            <consortium name="The Broad Institute Genomics Platform"/>
            <consortium name="The Broad Institute Genome Sequencing Center for Infectious Disease"/>
            <person name="Wu L."/>
            <person name="Ma J."/>
        </authorList>
    </citation>
    <scope>NUCLEOTIDE SEQUENCE [LARGE SCALE GENOMIC DNA]</scope>
    <source>
        <strain evidence="15">JCM 17805</strain>
    </source>
</reference>
<dbReference type="Pfam" id="PF26002">
    <property type="entry name" value="Beta-barrel_AprE"/>
    <property type="match status" value="1"/>
</dbReference>
<name>A0ABP8V661_9GAMM</name>
<dbReference type="NCBIfam" id="TIGR01843">
    <property type="entry name" value="type_I_hlyD"/>
    <property type="match status" value="1"/>
</dbReference>
<protein>
    <recommendedName>
        <fullName evidence="9">Membrane fusion protein (MFP) family protein</fullName>
    </recommendedName>
</protein>
<feature type="coiled-coil region" evidence="10">
    <location>
        <begin position="183"/>
        <end position="312"/>
    </location>
</feature>
<dbReference type="Proteomes" id="UP001500604">
    <property type="component" value="Unassembled WGS sequence"/>
</dbReference>
<keyword evidence="6 9" id="KW-0812">Transmembrane</keyword>
<evidence type="ECO:0000313" key="15">
    <source>
        <dbReference type="Proteomes" id="UP001500604"/>
    </source>
</evidence>
<evidence type="ECO:0000256" key="8">
    <source>
        <dbReference type="ARBA" id="ARBA00023136"/>
    </source>
</evidence>
<keyword evidence="15" id="KW-1185">Reference proteome</keyword>
<evidence type="ECO:0000259" key="13">
    <source>
        <dbReference type="Pfam" id="PF26002"/>
    </source>
</evidence>
<dbReference type="InterPro" id="IPR010129">
    <property type="entry name" value="T1SS_HlyD"/>
</dbReference>
<keyword evidence="5 9" id="KW-0997">Cell inner membrane</keyword>
<dbReference type="PANTHER" id="PTHR30386:SF26">
    <property type="entry name" value="TRANSPORT PROTEIN COMB"/>
    <property type="match status" value="1"/>
</dbReference>
<keyword evidence="8 9" id="KW-0472">Membrane</keyword>
<feature type="transmembrane region" description="Helical" evidence="9">
    <location>
        <begin position="56"/>
        <end position="74"/>
    </location>
</feature>
<evidence type="ECO:0000256" key="5">
    <source>
        <dbReference type="ARBA" id="ARBA00022519"/>
    </source>
</evidence>
<comment type="subcellular location">
    <subcellularLocation>
        <location evidence="1 9">Cell inner membrane</location>
        <topology evidence="1 9">Single-pass membrane protein</topology>
    </subcellularLocation>
</comment>